<keyword evidence="2" id="KW-0238">DNA-binding</keyword>
<accession>A0ABT0SHR1</accession>
<keyword evidence="6" id="KW-1185">Reference proteome</keyword>
<dbReference type="RefSeq" id="WP_250063741.1">
    <property type="nucleotide sequence ID" value="NZ_JAIKTS010000002.1"/>
</dbReference>
<dbReference type="PANTHER" id="PTHR11019">
    <property type="entry name" value="HTH-TYPE TRANSCRIPTIONAL REGULATOR NIMR"/>
    <property type="match status" value="1"/>
</dbReference>
<dbReference type="PROSITE" id="PS01124">
    <property type="entry name" value="HTH_ARAC_FAMILY_2"/>
    <property type="match status" value="1"/>
</dbReference>
<dbReference type="InterPro" id="IPR014710">
    <property type="entry name" value="RmlC-like_jellyroll"/>
</dbReference>
<dbReference type="SUPFAM" id="SSF51182">
    <property type="entry name" value="RmlC-like cupins"/>
    <property type="match status" value="1"/>
</dbReference>
<evidence type="ECO:0000256" key="2">
    <source>
        <dbReference type="ARBA" id="ARBA00023125"/>
    </source>
</evidence>
<evidence type="ECO:0000259" key="4">
    <source>
        <dbReference type="PROSITE" id="PS01124"/>
    </source>
</evidence>
<dbReference type="Proteomes" id="UP001431235">
    <property type="component" value="Unassembled WGS sequence"/>
</dbReference>
<evidence type="ECO:0000313" key="6">
    <source>
        <dbReference type="Proteomes" id="UP001431235"/>
    </source>
</evidence>
<dbReference type="InterPro" id="IPR003313">
    <property type="entry name" value="AraC-bd"/>
</dbReference>
<sequence length="256" mass="28498">MPRASLPRHFYESSARPMTGVAADYPDGHRVPAHQHPRAQLVHAVRGVMLVGGERQRWVVPPNRALWLPPGQVHDIRMRGAVRMRSLFVDGFPGLPAESRVIEVPGLLRELILAVTRLPPLYPQEGRNRHLLGLLLDELRLQQALPPLQLPWPSEPRLAAVCERLLAQPDDARTVAQWAGEMAVSGKTFQRQFHRQTGLGFARWRQQARLLGALEHLVAGRPIGHVALAQGYASQSAFAAAFRAHFGMPPSQFITV</sequence>
<feature type="domain" description="HTH araC/xylS-type" evidence="4">
    <location>
        <begin position="156"/>
        <end position="256"/>
    </location>
</feature>
<dbReference type="SUPFAM" id="SSF46689">
    <property type="entry name" value="Homeodomain-like"/>
    <property type="match status" value="1"/>
</dbReference>
<dbReference type="InterPro" id="IPR018060">
    <property type="entry name" value="HTH_AraC"/>
</dbReference>
<organism evidence="5 6">
    <name type="scientific">Stenotrophomonas mori</name>
    <dbReference type="NCBI Taxonomy" id="2871096"/>
    <lineage>
        <taxon>Bacteria</taxon>
        <taxon>Pseudomonadati</taxon>
        <taxon>Pseudomonadota</taxon>
        <taxon>Gammaproteobacteria</taxon>
        <taxon>Lysobacterales</taxon>
        <taxon>Lysobacteraceae</taxon>
        <taxon>Stenotrophomonas</taxon>
    </lineage>
</organism>
<dbReference type="Gene3D" id="1.10.10.60">
    <property type="entry name" value="Homeodomain-like"/>
    <property type="match status" value="1"/>
</dbReference>
<dbReference type="Pfam" id="PF02311">
    <property type="entry name" value="AraC_binding"/>
    <property type="match status" value="1"/>
</dbReference>
<dbReference type="EMBL" id="JAIKTS010000002">
    <property type="protein sequence ID" value="MCL7714613.1"/>
    <property type="molecule type" value="Genomic_DNA"/>
</dbReference>
<keyword evidence="3" id="KW-0804">Transcription</keyword>
<dbReference type="Gene3D" id="2.60.120.10">
    <property type="entry name" value="Jelly Rolls"/>
    <property type="match status" value="1"/>
</dbReference>
<gene>
    <name evidence="5" type="ORF">K5L01_08160</name>
</gene>
<proteinExistence type="predicted"/>
<reference evidence="5 6" key="1">
    <citation type="submission" date="2021-08" db="EMBL/GenBank/DDBJ databases">
        <title>Novel members of of the genus Stenotrophomonas from differernt environment.</title>
        <authorList>
            <person name="Deng Y."/>
        </authorList>
    </citation>
    <scope>NUCLEOTIDE SEQUENCE [LARGE SCALE GENOMIC DNA]</scope>
    <source>
        <strain evidence="5 6">CPCC 101365</strain>
    </source>
</reference>
<dbReference type="Pfam" id="PF12833">
    <property type="entry name" value="HTH_18"/>
    <property type="match status" value="1"/>
</dbReference>
<name>A0ABT0SHR1_9GAMM</name>
<evidence type="ECO:0000256" key="3">
    <source>
        <dbReference type="ARBA" id="ARBA00023163"/>
    </source>
</evidence>
<dbReference type="SMART" id="SM00342">
    <property type="entry name" value="HTH_ARAC"/>
    <property type="match status" value="1"/>
</dbReference>
<comment type="caution">
    <text evidence="5">The sequence shown here is derived from an EMBL/GenBank/DDBJ whole genome shotgun (WGS) entry which is preliminary data.</text>
</comment>
<evidence type="ECO:0000313" key="5">
    <source>
        <dbReference type="EMBL" id="MCL7714613.1"/>
    </source>
</evidence>
<dbReference type="PANTHER" id="PTHR11019:SF159">
    <property type="entry name" value="TRANSCRIPTIONAL REGULATOR-RELATED"/>
    <property type="match status" value="1"/>
</dbReference>
<evidence type="ECO:0000256" key="1">
    <source>
        <dbReference type="ARBA" id="ARBA00023015"/>
    </source>
</evidence>
<keyword evidence="1" id="KW-0805">Transcription regulation</keyword>
<protein>
    <submittedName>
        <fullName evidence="5">Helix-turn-helix transcriptional regulator</fullName>
    </submittedName>
</protein>
<dbReference type="InterPro" id="IPR011051">
    <property type="entry name" value="RmlC_Cupin_sf"/>
</dbReference>
<dbReference type="CDD" id="cd06124">
    <property type="entry name" value="cupin_NimR-like_N"/>
    <property type="match status" value="1"/>
</dbReference>
<dbReference type="InterPro" id="IPR009057">
    <property type="entry name" value="Homeodomain-like_sf"/>
</dbReference>